<evidence type="ECO:0000256" key="1">
    <source>
        <dbReference type="ARBA" id="ARBA00007613"/>
    </source>
</evidence>
<evidence type="ECO:0000313" key="8">
    <source>
        <dbReference type="EMBL" id="BCA29167.1"/>
    </source>
</evidence>
<dbReference type="SUPFAM" id="SSF56954">
    <property type="entry name" value="Outer membrane efflux proteins (OEP)"/>
    <property type="match status" value="1"/>
</dbReference>
<evidence type="ECO:0000256" key="6">
    <source>
        <dbReference type="ARBA" id="ARBA00023288"/>
    </source>
</evidence>
<evidence type="ECO:0000256" key="7">
    <source>
        <dbReference type="RuleBase" id="RU362097"/>
    </source>
</evidence>
<dbReference type="GeneID" id="57398357"/>
<dbReference type="GO" id="GO:0015562">
    <property type="term" value="F:efflux transmembrane transporter activity"/>
    <property type="evidence" value="ECO:0007669"/>
    <property type="project" value="InterPro"/>
</dbReference>
<keyword evidence="7" id="KW-0472">Membrane</keyword>
<dbReference type="KEGG" id="poj:PtoMrB4_31440"/>
<organism evidence="8 9">
    <name type="scientific">Metapseudomonas otitidis</name>
    <dbReference type="NCBI Taxonomy" id="319939"/>
    <lineage>
        <taxon>Bacteria</taxon>
        <taxon>Pseudomonadati</taxon>
        <taxon>Pseudomonadota</taxon>
        <taxon>Gammaproteobacteria</taxon>
        <taxon>Pseudomonadales</taxon>
        <taxon>Pseudomonadaceae</taxon>
        <taxon>Metapseudomonas</taxon>
    </lineage>
</organism>
<evidence type="ECO:0000313" key="9">
    <source>
        <dbReference type="Proteomes" id="UP000501237"/>
    </source>
</evidence>
<feature type="chain" id="PRO_5025713345" description="RND transporter" evidence="7">
    <location>
        <begin position="23"/>
        <end position="466"/>
    </location>
</feature>
<proteinExistence type="inferred from homology"/>
<dbReference type="GO" id="GO:0009279">
    <property type="term" value="C:cell outer membrane"/>
    <property type="evidence" value="ECO:0007669"/>
    <property type="project" value="UniProtKB-SubCell"/>
</dbReference>
<evidence type="ECO:0008006" key="10">
    <source>
        <dbReference type="Google" id="ProtNLM"/>
    </source>
</evidence>
<evidence type="ECO:0000256" key="4">
    <source>
        <dbReference type="ARBA" id="ARBA00023139"/>
    </source>
</evidence>
<dbReference type="Pfam" id="PF02321">
    <property type="entry name" value="OEP"/>
    <property type="match status" value="2"/>
</dbReference>
<keyword evidence="6 7" id="KW-0449">Lipoprotein</keyword>
<dbReference type="PROSITE" id="PS51257">
    <property type="entry name" value="PROKAR_LIPOPROTEIN"/>
    <property type="match status" value="1"/>
</dbReference>
<evidence type="ECO:0000256" key="5">
    <source>
        <dbReference type="ARBA" id="ARBA00023237"/>
    </source>
</evidence>
<dbReference type="InterPro" id="IPR003423">
    <property type="entry name" value="OMP_efflux"/>
</dbReference>
<keyword evidence="7" id="KW-0732">Signal</keyword>
<accession>A0A679GRB2</accession>
<keyword evidence="2 7" id="KW-1134">Transmembrane beta strand</keyword>
<keyword evidence="3 7" id="KW-0812">Transmembrane</keyword>
<dbReference type="PANTHER" id="PTHR30203">
    <property type="entry name" value="OUTER MEMBRANE CATION EFFLUX PROTEIN"/>
    <property type="match status" value="1"/>
</dbReference>
<evidence type="ECO:0000256" key="2">
    <source>
        <dbReference type="ARBA" id="ARBA00022452"/>
    </source>
</evidence>
<comment type="similarity">
    <text evidence="1 7">Belongs to the outer membrane factor (OMF) (TC 1.B.17) family.</text>
</comment>
<dbReference type="AlphaFoldDB" id="A0A679GRB2"/>
<dbReference type="InterPro" id="IPR010131">
    <property type="entry name" value="MdtP/NodT-like"/>
</dbReference>
<protein>
    <recommendedName>
        <fullName evidence="10">RND transporter</fullName>
    </recommendedName>
</protein>
<reference evidence="8 9" key="1">
    <citation type="journal article" date="2020" name="Microbiol. Resour. Announc.">
        <title>Complete genome sequence of Pseudomonas otitidis strain MrB4, isolated from Lake Biwa in Japan.</title>
        <authorList>
            <person name="Miyazaki K."/>
            <person name="Hase E."/>
            <person name="Maruya T."/>
        </authorList>
    </citation>
    <scope>NUCLEOTIDE SEQUENCE [LARGE SCALE GENOMIC DNA]</scope>
    <source>
        <strain evidence="8 9">MrB4</strain>
    </source>
</reference>
<dbReference type="Proteomes" id="UP000501237">
    <property type="component" value="Chromosome"/>
</dbReference>
<gene>
    <name evidence="8" type="primary">opmQ</name>
    <name evidence="8" type="ORF">PtoMrB4_31440</name>
</gene>
<keyword evidence="5" id="KW-0998">Cell outer membrane</keyword>
<dbReference type="PANTHER" id="PTHR30203:SF33">
    <property type="entry name" value="BLR4455 PROTEIN"/>
    <property type="match status" value="1"/>
</dbReference>
<dbReference type="EMBL" id="AP022642">
    <property type="protein sequence ID" value="BCA29167.1"/>
    <property type="molecule type" value="Genomic_DNA"/>
</dbReference>
<feature type="signal peptide" evidence="7">
    <location>
        <begin position="1"/>
        <end position="22"/>
    </location>
</feature>
<sequence length="466" mass="50417">MTDAKPLLALLCLTLAACTRQAPVEPAALTPPPRWQAAVPDAAVSVRDWWRHFNDPALERLVQTARAGSHDLAAGRARLRQAQAAVTQARAPLLPELKTDLSANQQRLLRGPGYSQLDASREQPRYHSFGGLLNASYELDLWGGKAAALASAEQGYAASRFDQAALELTLESAVASAYLTLQALAEQQRIARQHRDNARQVLDLVQTRHAAGAAGTVELAQQQGLLAAREREHARLRQQQQEARVALAALLGQPVQQLQVSDQGFERLANPALDPGLPSALLARRPDIAAAEARLAAAEADIAVARAALLPSLSLTAALGSGADQFPDLLRNPYTNLGVALSAPIFNAGRLDAVHQQRQARQAELLATYQGAIVNAFADVERALLALEGSAHQQRWQAEERDRARQAFELAERRYRAGAETWLTVLETQRSLFQAEDAAVQVRLAQLQASVSLYKALGGGWQPPED</sequence>
<comment type="subcellular location">
    <subcellularLocation>
        <location evidence="7">Cell outer membrane</location>
        <topology evidence="7">Lipid-anchor</topology>
    </subcellularLocation>
</comment>
<name>A0A679GRB2_9GAMM</name>
<dbReference type="RefSeq" id="WP_172433863.1">
    <property type="nucleotide sequence ID" value="NZ_AP022642.1"/>
</dbReference>
<dbReference type="Gene3D" id="1.20.1600.10">
    <property type="entry name" value="Outer membrane efflux proteins (OEP)"/>
    <property type="match status" value="1"/>
</dbReference>
<dbReference type="NCBIfam" id="TIGR01845">
    <property type="entry name" value="outer_NodT"/>
    <property type="match status" value="1"/>
</dbReference>
<evidence type="ECO:0000256" key="3">
    <source>
        <dbReference type="ARBA" id="ARBA00022692"/>
    </source>
</evidence>
<keyword evidence="4 7" id="KW-0564">Palmitate</keyword>
<dbReference type="Gene3D" id="2.20.200.10">
    <property type="entry name" value="Outer membrane efflux proteins (OEP)"/>
    <property type="match status" value="1"/>
</dbReference>